<sequence>MGPKRRRKGKKKVGGAAEAAAGEEAAAARDEDAAGPSHAAAGEASSGAGGGADGGSPASRAASPPTTAAGGQGGGGPVSGGGGSAPGGAETAQRQGAPPAAATSVQGAPRAPASTAATVPQGSPRRTVAAQSAPSGAAAMAQSALGGSATGQTATAQSSPRAATSTQALMNEGFLHLDKSVSNNLEEEGPAFGDAQRRKKAIGVDNDDSNQDDADGGRDPNKSLLSEIVLSWTIQDILLDDEAHKSKVVKIPTHFKGVDEYLGLYSQFILEETWSNLKVSLQNLTSSAYYDINNMLRCESSGVFFVDINLKKIELKSTHSYRVAQDGDVFLFSSHPPHSHDFDSSLDFLGIAFNTSQCTSFHRGFKVLVSDQNCTLYCEENGKFGIFLINIMDALKAWSVFNLDKTEDNCSGIKSMLNLFEMAKTDCKMCDMSFDYEKIKLSHLNQQQLYSLKSIISAVHCRSNKHIELIQGPPGSGKTEITIALLQVLHHMNLKVLLCAPKTNIVKFLTNLDKCLFPLEDALVLDNLDSTELAKEFQRHCLCHRSQDFLVGITLFKKWLREMFVLLNLDPYCTEKCDHEPTRIRCSTNSLLVFTLSSFKEKFTKLLMRKEWLTNLKERFSEIYLSADIANDITNLLSLLKDFEDLLCHERLQDKRVQWTFGLSSVPCKLGGNSAARKLNDLRLQCVDFIQRFRSSLKLPKLEERKSLEDFCIKHAKVIISTTQSTFRLHEAAMEPINLFIVDDAAKINECDLIIPLRLPVTHILMLGDDFNLQPSKVWENARFSMNPFKRLLNLGFRKHMLTEQYAIHPSIWQFPNEKFYEGRITNGATVVSPEYNKQFKGLKFPNYCFIDVTGTDGPSCKNTIELATIQYMLEIISQGLEDTEVIDVGVLCLCGSNVGGIKSSLGKKYATHNKINVHIESADSFEGETYHLVILSMLFKDENTILQIEKINAALTRARHCLWMFGEVDSVSNRGGIFAELVHDVIERKCILKWNTIATIQSKYALESDNFHGSSSASSNETIHQVCTEFTWSGRPKRTKYILAPLRDQGNSDTCTMHSCLGAMESMYKHQYACLEPPQDFSWILSTDNLKEEYENVVAKEIGSEEIEKKGKHRLATVLEILKEPGVLGSRKQQPECLRFGQGLEVVVPLRYSFQYDQSHLTALLVHIDRYRISRVVILRPDNIVHDLQVVSNFKIKSHSQLPIKEDREIKTVFDTVKDGKILVGHFHMSENFFSLRPGEIYHYDRQKPYLNPVSSLQASHAVMIIGSGVTMTKVKKRIQCAIHLSLQNSAGRLFGENGCGYVGLESIRGLYQLDI</sequence>
<dbReference type="HOGENOM" id="CLU_009752_0_0_1"/>
<gene>
    <name evidence="4" type="ORF">OsI_00158</name>
</gene>
<feature type="region of interest" description="Disordered" evidence="1">
    <location>
        <begin position="185"/>
        <end position="220"/>
    </location>
</feature>
<dbReference type="PANTHER" id="PTHR10887:SF522">
    <property type="entry name" value="P-LOOP CONTAINING NUCLEOSIDE TRIPHOSPHATE HYDROLASES SUPERFAMILY PROTEIN"/>
    <property type="match status" value="1"/>
</dbReference>
<dbReference type="PANTHER" id="PTHR10887">
    <property type="entry name" value="DNA2/NAM7 HELICASE FAMILY"/>
    <property type="match status" value="1"/>
</dbReference>
<dbReference type="InterPro" id="IPR041677">
    <property type="entry name" value="DNA2/NAM7_AAA_11"/>
</dbReference>
<evidence type="ECO:0000259" key="2">
    <source>
        <dbReference type="Pfam" id="PF13086"/>
    </source>
</evidence>
<dbReference type="InterPro" id="IPR038765">
    <property type="entry name" value="Papain-like_cys_pep_sf"/>
</dbReference>
<feature type="compositionally biased region" description="Low complexity" evidence="1">
    <location>
        <begin position="14"/>
        <end position="25"/>
    </location>
</feature>
<reference evidence="4 5" key="1">
    <citation type="journal article" date="2005" name="PLoS Biol.">
        <title>The genomes of Oryza sativa: a history of duplications.</title>
        <authorList>
            <person name="Yu J."/>
            <person name="Wang J."/>
            <person name="Lin W."/>
            <person name="Li S."/>
            <person name="Li H."/>
            <person name="Zhou J."/>
            <person name="Ni P."/>
            <person name="Dong W."/>
            <person name="Hu S."/>
            <person name="Zeng C."/>
            <person name="Zhang J."/>
            <person name="Zhang Y."/>
            <person name="Li R."/>
            <person name="Xu Z."/>
            <person name="Li S."/>
            <person name="Li X."/>
            <person name="Zheng H."/>
            <person name="Cong L."/>
            <person name="Lin L."/>
            <person name="Yin J."/>
            <person name="Geng J."/>
            <person name="Li G."/>
            <person name="Shi J."/>
            <person name="Liu J."/>
            <person name="Lv H."/>
            <person name="Li J."/>
            <person name="Wang J."/>
            <person name="Deng Y."/>
            <person name="Ran L."/>
            <person name="Shi X."/>
            <person name="Wang X."/>
            <person name="Wu Q."/>
            <person name="Li C."/>
            <person name="Ren X."/>
            <person name="Wang J."/>
            <person name="Wang X."/>
            <person name="Li D."/>
            <person name="Liu D."/>
            <person name="Zhang X."/>
            <person name="Ji Z."/>
            <person name="Zhao W."/>
            <person name="Sun Y."/>
            <person name="Zhang Z."/>
            <person name="Bao J."/>
            <person name="Han Y."/>
            <person name="Dong L."/>
            <person name="Ji J."/>
            <person name="Chen P."/>
            <person name="Wu S."/>
            <person name="Liu J."/>
            <person name="Xiao Y."/>
            <person name="Bu D."/>
            <person name="Tan J."/>
            <person name="Yang L."/>
            <person name="Ye C."/>
            <person name="Zhang J."/>
            <person name="Xu J."/>
            <person name="Zhou Y."/>
            <person name="Yu Y."/>
            <person name="Zhang B."/>
            <person name="Zhuang S."/>
            <person name="Wei H."/>
            <person name="Liu B."/>
            <person name="Lei M."/>
            <person name="Yu H."/>
            <person name="Li Y."/>
            <person name="Xu H."/>
            <person name="Wei S."/>
            <person name="He X."/>
            <person name="Fang L."/>
            <person name="Zhang Z."/>
            <person name="Zhang Y."/>
            <person name="Huang X."/>
            <person name="Su Z."/>
            <person name="Tong W."/>
            <person name="Li J."/>
            <person name="Tong Z."/>
            <person name="Li S."/>
            <person name="Ye J."/>
            <person name="Wang L."/>
            <person name="Fang L."/>
            <person name="Lei T."/>
            <person name="Chen C."/>
            <person name="Chen H."/>
            <person name="Xu Z."/>
            <person name="Li H."/>
            <person name="Huang H."/>
            <person name="Zhang F."/>
            <person name="Xu H."/>
            <person name="Li N."/>
            <person name="Zhao C."/>
            <person name="Li S."/>
            <person name="Dong L."/>
            <person name="Huang Y."/>
            <person name="Li L."/>
            <person name="Xi Y."/>
            <person name="Qi Q."/>
            <person name="Li W."/>
            <person name="Zhang B."/>
            <person name="Hu W."/>
            <person name="Zhang Y."/>
            <person name="Tian X."/>
            <person name="Jiao Y."/>
            <person name="Liang X."/>
            <person name="Jin J."/>
            <person name="Gao L."/>
            <person name="Zheng W."/>
            <person name="Hao B."/>
            <person name="Liu S."/>
            <person name="Wang W."/>
            <person name="Yuan L."/>
            <person name="Cao M."/>
            <person name="McDermott J."/>
            <person name="Samudrala R."/>
            <person name="Wang J."/>
            <person name="Wong G.K."/>
            <person name="Yang H."/>
        </authorList>
    </citation>
    <scope>NUCLEOTIDE SEQUENCE [LARGE SCALE GENOMIC DNA]</scope>
    <source>
        <strain evidence="5">cv. 93-11</strain>
    </source>
</reference>
<proteinExistence type="predicted"/>
<evidence type="ECO:0008006" key="6">
    <source>
        <dbReference type="Google" id="ProtNLM"/>
    </source>
</evidence>
<feature type="domain" description="DNA2/NAM7 helicase helicase" evidence="2">
    <location>
        <begin position="444"/>
        <end position="502"/>
    </location>
</feature>
<feature type="region of interest" description="Disordered" evidence="1">
    <location>
        <begin position="1"/>
        <end position="144"/>
    </location>
</feature>
<feature type="compositionally biased region" description="Gly residues" evidence="1">
    <location>
        <begin position="70"/>
        <end position="86"/>
    </location>
</feature>
<protein>
    <recommendedName>
        <fullName evidence="6">DNA2/NAM7 helicase-like C-terminal domain-containing protein</fullName>
    </recommendedName>
</protein>
<evidence type="ECO:0000259" key="3">
    <source>
        <dbReference type="Pfam" id="PF13087"/>
    </source>
</evidence>
<dbReference type="EMBL" id="CM000126">
    <property type="protein sequence ID" value="EEC69834.1"/>
    <property type="molecule type" value="Genomic_DNA"/>
</dbReference>
<dbReference type="InterPro" id="IPR041679">
    <property type="entry name" value="DNA2/NAM7-like_C"/>
</dbReference>
<evidence type="ECO:0000313" key="5">
    <source>
        <dbReference type="Proteomes" id="UP000007015"/>
    </source>
</evidence>
<evidence type="ECO:0000313" key="4">
    <source>
        <dbReference type="EMBL" id="EEC69834.1"/>
    </source>
</evidence>
<organism evidence="4 5">
    <name type="scientific">Oryza sativa subsp. indica</name>
    <name type="common">Rice</name>
    <dbReference type="NCBI Taxonomy" id="39946"/>
    <lineage>
        <taxon>Eukaryota</taxon>
        <taxon>Viridiplantae</taxon>
        <taxon>Streptophyta</taxon>
        <taxon>Embryophyta</taxon>
        <taxon>Tracheophyta</taxon>
        <taxon>Spermatophyta</taxon>
        <taxon>Magnoliopsida</taxon>
        <taxon>Liliopsida</taxon>
        <taxon>Poales</taxon>
        <taxon>Poaceae</taxon>
        <taxon>BOP clade</taxon>
        <taxon>Oryzoideae</taxon>
        <taxon>Oryzeae</taxon>
        <taxon>Oryzinae</taxon>
        <taxon>Oryza</taxon>
        <taxon>Oryza sativa</taxon>
    </lineage>
</organism>
<dbReference type="InterPro" id="IPR027417">
    <property type="entry name" value="P-loop_NTPase"/>
</dbReference>
<dbReference type="Gene3D" id="3.90.70.10">
    <property type="entry name" value="Cysteine proteinases"/>
    <property type="match status" value="1"/>
</dbReference>
<accession>B8ACY8</accession>
<dbReference type="GO" id="GO:0004386">
    <property type="term" value="F:helicase activity"/>
    <property type="evidence" value="ECO:0007669"/>
    <property type="project" value="InterPro"/>
</dbReference>
<dbReference type="SUPFAM" id="SSF54001">
    <property type="entry name" value="Cysteine proteinases"/>
    <property type="match status" value="1"/>
</dbReference>
<keyword evidence="5" id="KW-1185">Reference proteome</keyword>
<dbReference type="Gramene" id="BGIOSGA002501-TA">
    <property type="protein sequence ID" value="BGIOSGA002501-PA"/>
    <property type="gene ID" value="BGIOSGA002501"/>
</dbReference>
<feature type="domain" description="DNA2/NAM7 helicase-like C-terminal" evidence="3">
    <location>
        <begin position="788"/>
        <end position="968"/>
    </location>
</feature>
<dbReference type="SUPFAM" id="SSF52540">
    <property type="entry name" value="P-loop containing nucleoside triphosphate hydrolases"/>
    <property type="match status" value="1"/>
</dbReference>
<name>B8ACY8_ORYSI</name>
<feature type="compositionally biased region" description="Acidic residues" evidence="1">
    <location>
        <begin position="205"/>
        <end position="214"/>
    </location>
</feature>
<feature type="compositionally biased region" description="Low complexity" evidence="1">
    <location>
        <begin position="55"/>
        <end position="69"/>
    </location>
</feature>
<dbReference type="Pfam" id="PF13087">
    <property type="entry name" value="AAA_12"/>
    <property type="match status" value="1"/>
</dbReference>
<feature type="compositionally biased region" description="Low complexity" evidence="1">
    <location>
        <begin position="129"/>
        <end position="144"/>
    </location>
</feature>
<feature type="compositionally biased region" description="Basic residues" evidence="1">
    <location>
        <begin position="1"/>
        <end position="13"/>
    </location>
</feature>
<feature type="compositionally biased region" description="Low complexity" evidence="1">
    <location>
        <begin position="34"/>
        <end position="46"/>
    </location>
</feature>
<dbReference type="STRING" id="39946.B8ACY8"/>
<dbReference type="OMA" id="VWENARF"/>
<dbReference type="Gene3D" id="3.40.50.300">
    <property type="entry name" value="P-loop containing nucleotide triphosphate hydrolases"/>
    <property type="match status" value="3"/>
</dbReference>
<dbReference type="Proteomes" id="UP000007015">
    <property type="component" value="Chromosome 1"/>
</dbReference>
<evidence type="ECO:0000256" key="1">
    <source>
        <dbReference type="SAM" id="MobiDB-lite"/>
    </source>
</evidence>
<dbReference type="InterPro" id="IPR045055">
    <property type="entry name" value="DNA2/NAM7-like"/>
</dbReference>
<dbReference type="Pfam" id="PF13086">
    <property type="entry name" value="AAA_11"/>
    <property type="match status" value="2"/>
</dbReference>
<feature type="domain" description="DNA2/NAM7 helicase helicase" evidence="2">
    <location>
        <begin position="702"/>
        <end position="775"/>
    </location>
</feature>